<dbReference type="OrthoDB" id="4336125at2"/>
<protein>
    <recommendedName>
        <fullName evidence="5">DUF3558 domain-containing protein</fullName>
    </recommendedName>
</protein>
<keyword evidence="2" id="KW-0732">Signal</keyword>
<evidence type="ECO:0000256" key="1">
    <source>
        <dbReference type="SAM" id="MobiDB-lite"/>
    </source>
</evidence>
<reference evidence="3 4" key="1">
    <citation type="journal article" date="2016" name="Front. Microbiol.">
        <title>Comparative Genomics Analysis of Streptomyces Species Reveals Their Adaptation to the Marine Environment and Their Diversity at the Genomic Level.</title>
        <authorList>
            <person name="Tian X."/>
            <person name="Zhang Z."/>
            <person name="Yang T."/>
            <person name="Chen M."/>
            <person name="Li J."/>
            <person name="Chen F."/>
            <person name="Yang J."/>
            <person name="Li W."/>
            <person name="Zhang B."/>
            <person name="Zhang Z."/>
            <person name="Wu J."/>
            <person name="Zhang C."/>
            <person name="Long L."/>
            <person name="Xiao J."/>
        </authorList>
    </citation>
    <scope>NUCLEOTIDE SEQUENCE [LARGE SCALE GENOMIC DNA]</scope>
    <source>
        <strain evidence="3 4">SCSIO 10390</strain>
    </source>
</reference>
<name>A0A1E7JF81_9ACTN</name>
<evidence type="ECO:0000313" key="3">
    <source>
        <dbReference type="EMBL" id="OEU85123.1"/>
    </source>
</evidence>
<dbReference type="STRING" id="933944.AN215_20975"/>
<feature type="compositionally biased region" description="Acidic residues" evidence="1">
    <location>
        <begin position="163"/>
        <end position="194"/>
    </location>
</feature>
<organism evidence="3 4">
    <name type="scientific">Streptomyces abyssalis</name>
    <dbReference type="NCBI Taxonomy" id="933944"/>
    <lineage>
        <taxon>Bacteria</taxon>
        <taxon>Bacillati</taxon>
        <taxon>Actinomycetota</taxon>
        <taxon>Actinomycetes</taxon>
        <taxon>Kitasatosporales</taxon>
        <taxon>Streptomycetaceae</taxon>
        <taxon>Streptomyces</taxon>
    </lineage>
</organism>
<evidence type="ECO:0000313" key="4">
    <source>
        <dbReference type="Proteomes" id="UP000176087"/>
    </source>
</evidence>
<feature type="region of interest" description="Disordered" evidence="1">
    <location>
        <begin position="139"/>
        <end position="269"/>
    </location>
</feature>
<gene>
    <name evidence="3" type="ORF">AN215_20975</name>
</gene>
<comment type="caution">
    <text evidence="3">The sequence shown here is derived from an EMBL/GenBank/DDBJ whole genome shotgun (WGS) entry which is preliminary data.</text>
</comment>
<dbReference type="AlphaFoldDB" id="A0A1E7JF81"/>
<feature type="chain" id="PRO_5038960090" description="DUF3558 domain-containing protein" evidence="2">
    <location>
        <begin position="25"/>
        <end position="322"/>
    </location>
</feature>
<accession>A0A1E7JF81</accession>
<feature type="region of interest" description="Disordered" evidence="1">
    <location>
        <begin position="26"/>
        <end position="61"/>
    </location>
</feature>
<keyword evidence="4" id="KW-1185">Reference proteome</keyword>
<dbReference type="PROSITE" id="PS51257">
    <property type="entry name" value="PROKAR_LIPOPROTEIN"/>
    <property type="match status" value="1"/>
</dbReference>
<dbReference type="Proteomes" id="UP000176087">
    <property type="component" value="Unassembled WGS sequence"/>
</dbReference>
<dbReference type="EMBL" id="LJGT01000041">
    <property type="protein sequence ID" value="OEU85123.1"/>
    <property type="molecule type" value="Genomic_DNA"/>
</dbReference>
<sequence>MQRRARTYVTGVALAVMLSGGLTACTGSSDEGDGEDTKPGTSSSAAPPAEPGRYSTLPEPCGAVGVETLKKLLPGAEAAEDTAASSASGKGTDDEKASPYEGEATVTYDTDRRVGCRWKSATSLASRHLTVDLERVVSYDPAVSDDEQAQLLYDERAGQAEIPTDDESSPPPEDAEGGGEDSSADDSAEGDGDGSGDGKSGDESESADNGSGGDGGSDESDNGSQAPGEPGDAAESSQPQDEDLSPRKLDGLGDGAYIDDQLDTGDSGVHRDITVVFRSGNVIATVKYDQWLTDKRRTPDSAELQEKARSVAAELAAGFDDN</sequence>
<feature type="region of interest" description="Disordered" evidence="1">
    <location>
        <begin position="75"/>
        <end position="115"/>
    </location>
</feature>
<evidence type="ECO:0000256" key="2">
    <source>
        <dbReference type="SAM" id="SignalP"/>
    </source>
</evidence>
<dbReference type="PATRIC" id="fig|933944.5.peg.3367"/>
<feature type="signal peptide" evidence="2">
    <location>
        <begin position="1"/>
        <end position="24"/>
    </location>
</feature>
<evidence type="ECO:0008006" key="5">
    <source>
        <dbReference type="Google" id="ProtNLM"/>
    </source>
</evidence>
<proteinExistence type="predicted"/>